<keyword evidence="4" id="KW-0963">Cytoplasm</keyword>
<dbReference type="GO" id="GO:0005829">
    <property type="term" value="C:cytosol"/>
    <property type="evidence" value="ECO:0007669"/>
    <property type="project" value="UniProtKB-SubCell"/>
</dbReference>
<keyword evidence="7" id="KW-0539">Nucleus</keyword>
<feature type="compositionally biased region" description="Basic and acidic residues" evidence="9">
    <location>
        <begin position="30"/>
        <end position="40"/>
    </location>
</feature>
<gene>
    <name evidence="11" type="ORF">C2S_3071</name>
</gene>
<feature type="compositionally biased region" description="Basic residues" evidence="9">
    <location>
        <begin position="190"/>
        <end position="208"/>
    </location>
</feature>
<evidence type="ECO:0000256" key="2">
    <source>
        <dbReference type="ARBA" id="ARBA00004514"/>
    </source>
</evidence>
<evidence type="ECO:0000256" key="8">
    <source>
        <dbReference type="ARBA" id="ARBA00023274"/>
    </source>
</evidence>
<feature type="domain" description="Sm" evidence="10">
    <location>
        <begin position="292"/>
        <end position="364"/>
    </location>
</feature>
<evidence type="ECO:0000256" key="3">
    <source>
        <dbReference type="ARBA" id="ARBA00008146"/>
    </source>
</evidence>
<sequence length="400" mass="43892">MPRRPTGSWKHERSPFVCLLHAGFLSAPSEKSEAVGHTAHEPQPSTPASKAIEPSPARSRWSEWTLHNSGLYYYRARYISFEDISSIPPTGRNSIVPNVQGGYIHYQSMGVNEGTSQGTSQAPELSTCSTVTTPTASDPPVSTQEVYGQQNDQLVVSAKTTEDSMLMSGALQPEADTTETVVVISNSNALKRKSTTSKKQKEKKKHGKKLDVDKRKQVSNKAKVNKWFMALIRGIPNSRGLGSTLLHLSNVPHHQASPIFTIYQAPAQPRPCVHATTRKLHLTATMTSTIGIPIKLLNEAQGHTVTLEITSGQTYRGKLLDAEDNMNVQLKDITVTARDGRVSHLDQVYIRGSHVRFFIVPDMLRNAPMFRSRNVRGRGVGLARGRATVSRARAGGRGGR</sequence>
<dbReference type="GO" id="GO:0003723">
    <property type="term" value="F:RNA binding"/>
    <property type="evidence" value="ECO:0007669"/>
    <property type="project" value="InterPro"/>
</dbReference>
<keyword evidence="8" id="KW-0687">Ribonucleoprotein</keyword>
<evidence type="ECO:0000256" key="7">
    <source>
        <dbReference type="ARBA" id="ARBA00023242"/>
    </source>
</evidence>
<keyword evidence="5" id="KW-0507">mRNA processing</keyword>
<reference evidence="11" key="1">
    <citation type="submission" date="2019-05" db="EMBL/GenBank/DDBJ databases">
        <authorList>
            <person name="Piombo E."/>
        </authorList>
    </citation>
    <scope>NUCLEOTIDE SEQUENCE</scope>
    <source>
        <strain evidence="11">C2S</strain>
    </source>
</reference>
<dbReference type="Gene3D" id="2.30.30.100">
    <property type="match status" value="1"/>
</dbReference>
<dbReference type="InterPro" id="IPR010920">
    <property type="entry name" value="LSM_dom_sf"/>
</dbReference>
<dbReference type="SMART" id="SM00651">
    <property type="entry name" value="Sm"/>
    <property type="match status" value="1"/>
</dbReference>
<dbReference type="Proteomes" id="UP000760494">
    <property type="component" value="Unassembled WGS sequence"/>
</dbReference>
<dbReference type="InterPro" id="IPR001163">
    <property type="entry name" value="Sm_dom_euk/arc"/>
</dbReference>
<protein>
    <recommendedName>
        <fullName evidence="10">Sm domain-containing protein</fullName>
    </recommendedName>
</protein>
<keyword evidence="6" id="KW-0508">mRNA splicing</keyword>
<feature type="region of interest" description="Disordered" evidence="9">
    <location>
        <begin position="30"/>
        <end position="59"/>
    </location>
</feature>
<feature type="region of interest" description="Disordered" evidence="9">
    <location>
        <begin position="189"/>
        <end position="211"/>
    </location>
</feature>
<evidence type="ECO:0000256" key="6">
    <source>
        <dbReference type="ARBA" id="ARBA00023187"/>
    </source>
</evidence>
<dbReference type="InterPro" id="IPR027141">
    <property type="entry name" value="LSm4/Sm_D1/D3"/>
</dbReference>
<name>A0A9Q9RE47_FUSFU</name>
<dbReference type="FunFam" id="2.30.30.100:FF:000002">
    <property type="entry name" value="Small nuclear ribonucleoprotein Sm D3"/>
    <property type="match status" value="1"/>
</dbReference>
<evidence type="ECO:0000256" key="1">
    <source>
        <dbReference type="ARBA" id="ARBA00004123"/>
    </source>
</evidence>
<evidence type="ECO:0000313" key="12">
    <source>
        <dbReference type="Proteomes" id="UP000760494"/>
    </source>
</evidence>
<dbReference type="InterPro" id="IPR047575">
    <property type="entry name" value="Sm"/>
</dbReference>
<comment type="caution">
    <text evidence="11">The sequence shown here is derived from an EMBL/GenBank/DDBJ whole genome shotgun (WGS) entry which is preliminary data.</text>
</comment>
<dbReference type="PANTHER" id="PTHR23338">
    <property type="entry name" value="SMALL NUCLEAR RIBONUCLEOPROTEIN SM"/>
    <property type="match status" value="1"/>
</dbReference>
<feature type="region of interest" description="Disordered" evidence="9">
    <location>
        <begin position="113"/>
        <end position="146"/>
    </location>
</feature>
<evidence type="ECO:0000256" key="5">
    <source>
        <dbReference type="ARBA" id="ARBA00022664"/>
    </source>
</evidence>
<dbReference type="GO" id="GO:0000387">
    <property type="term" value="P:spliceosomal snRNP assembly"/>
    <property type="evidence" value="ECO:0007669"/>
    <property type="project" value="InterPro"/>
</dbReference>
<evidence type="ECO:0000259" key="10">
    <source>
        <dbReference type="PROSITE" id="PS52002"/>
    </source>
</evidence>
<dbReference type="SUPFAM" id="SSF50182">
    <property type="entry name" value="Sm-like ribonucleoproteins"/>
    <property type="match status" value="1"/>
</dbReference>
<comment type="similarity">
    <text evidence="3">Belongs to the snRNP core protein family.</text>
</comment>
<dbReference type="PROSITE" id="PS52002">
    <property type="entry name" value="SM"/>
    <property type="match status" value="1"/>
</dbReference>
<accession>A0A9Q9RE47</accession>
<dbReference type="Pfam" id="PF01423">
    <property type="entry name" value="LSM"/>
    <property type="match status" value="1"/>
</dbReference>
<dbReference type="GO" id="GO:0005685">
    <property type="term" value="C:U1 snRNP"/>
    <property type="evidence" value="ECO:0007669"/>
    <property type="project" value="UniProtKB-ARBA"/>
</dbReference>
<dbReference type="InterPro" id="IPR034099">
    <property type="entry name" value="SmD3"/>
</dbReference>
<dbReference type="GO" id="GO:0005681">
    <property type="term" value="C:spliceosomal complex"/>
    <property type="evidence" value="ECO:0007669"/>
    <property type="project" value="InterPro"/>
</dbReference>
<dbReference type="EMBL" id="CABFJX010000002">
    <property type="protein sequence ID" value="VTT56183.1"/>
    <property type="molecule type" value="Genomic_DNA"/>
</dbReference>
<organism evidence="11 12">
    <name type="scientific">Fusarium fujikuroi</name>
    <name type="common">Bakanae and foot rot disease fungus</name>
    <name type="synonym">Gibberella fujikuroi</name>
    <dbReference type="NCBI Taxonomy" id="5127"/>
    <lineage>
        <taxon>Eukaryota</taxon>
        <taxon>Fungi</taxon>
        <taxon>Dikarya</taxon>
        <taxon>Ascomycota</taxon>
        <taxon>Pezizomycotina</taxon>
        <taxon>Sordariomycetes</taxon>
        <taxon>Hypocreomycetidae</taxon>
        <taxon>Hypocreales</taxon>
        <taxon>Nectriaceae</taxon>
        <taxon>Fusarium</taxon>
        <taxon>Fusarium fujikuroi species complex</taxon>
    </lineage>
</organism>
<evidence type="ECO:0000256" key="9">
    <source>
        <dbReference type="SAM" id="MobiDB-lite"/>
    </source>
</evidence>
<dbReference type="CDD" id="cd01721">
    <property type="entry name" value="Sm_D3"/>
    <property type="match status" value="1"/>
</dbReference>
<comment type="subcellular location">
    <subcellularLocation>
        <location evidence="2">Cytoplasm</location>
        <location evidence="2">Cytosol</location>
    </subcellularLocation>
    <subcellularLocation>
        <location evidence="1">Nucleus</location>
    </subcellularLocation>
</comment>
<dbReference type="AlphaFoldDB" id="A0A9Q9RE47"/>
<proteinExistence type="inferred from homology"/>
<evidence type="ECO:0000313" key="11">
    <source>
        <dbReference type="EMBL" id="VTT56183.1"/>
    </source>
</evidence>
<evidence type="ECO:0000256" key="4">
    <source>
        <dbReference type="ARBA" id="ARBA00022490"/>
    </source>
</evidence>